<evidence type="ECO:0008006" key="3">
    <source>
        <dbReference type="Google" id="ProtNLM"/>
    </source>
</evidence>
<name>A0ABR1FSS7_AURAN</name>
<accession>A0ABR1FSS7</accession>
<comment type="caution">
    <text evidence="1">The sequence shown here is derived from an EMBL/GenBank/DDBJ whole genome shotgun (WGS) entry which is preliminary data.</text>
</comment>
<evidence type="ECO:0000313" key="1">
    <source>
        <dbReference type="EMBL" id="KAK7237631.1"/>
    </source>
</evidence>
<proteinExistence type="predicted"/>
<organism evidence="1 2">
    <name type="scientific">Aureococcus anophagefferens</name>
    <name type="common">Harmful bloom alga</name>
    <dbReference type="NCBI Taxonomy" id="44056"/>
    <lineage>
        <taxon>Eukaryota</taxon>
        <taxon>Sar</taxon>
        <taxon>Stramenopiles</taxon>
        <taxon>Ochrophyta</taxon>
        <taxon>Pelagophyceae</taxon>
        <taxon>Pelagomonadales</taxon>
        <taxon>Pelagomonadaceae</taxon>
        <taxon>Aureococcus</taxon>
    </lineage>
</organism>
<reference evidence="1 2" key="1">
    <citation type="submission" date="2024-03" db="EMBL/GenBank/DDBJ databases">
        <title>Aureococcus anophagefferens CCMP1851 and Kratosvirus quantuckense: Draft genome of a second virus-susceptible host strain in the model system.</title>
        <authorList>
            <person name="Chase E."/>
            <person name="Truchon A.R."/>
            <person name="Schepens W."/>
            <person name="Wilhelm S.W."/>
        </authorList>
    </citation>
    <scope>NUCLEOTIDE SEQUENCE [LARGE SCALE GENOMIC DNA]</scope>
    <source>
        <strain evidence="1 2">CCMP1851</strain>
    </source>
</reference>
<gene>
    <name evidence="1" type="ORF">SO694_000980102</name>
</gene>
<dbReference type="EMBL" id="JBBJCI010000248">
    <property type="protein sequence ID" value="KAK7237631.1"/>
    <property type="molecule type" value="Genomic_DNA"/>
</dbReference>
<evidence type="ECO:0000313" key="2">
    <source>
        <dbReference type="Proteomes" id="UP001363151"/>
    </source>
</evidence>
<protein>
    <recommendedName>
        <fullName evidence="3">LIM zinc-binding domain-containing protein</fullName>
    </recommendedName>
</protein>
<keyword evidence="2" id="KW-1185">Reference proteome</keyword>
<dbReference type="Proteomes" id="UP001363151">
    <property type="component" value="Unassembled WGS sequence"/>
</dbReference>
<sequence length="133" mass="13604">MASGWHGRSVATNSLTRLPQGICCGICGLTEPTDGDGPFGAQWALMAQHVMEQHCTACCVCRKPATGLIELRTGGLAPWLELDRARRGAVASPEPTAAALGLDAAAAVTLSAKRPGDALDGAPEPKKAQAAAD</sequence>